<dbReference type="AlphaFoldDB" id="A0AAV5PCW6"/>
<feature type="transmembrane region" description="Helical" evidence="8">
    <location>
        <begin position="49"/>
        <end position="73"/>
    </location>
</feature>
<protein>
    <recommendedName>
        <fullName evidence="9">Phosphotransferase system EIIC domain-containing protein</fullName>
    </recommendedName>
</protein>
<gene>
    <name evidence="10" type="ORF">ME0900_01000</name>
</gene>
<dbReference type="GO" id="GO:0005886">
    <property type="term" value="C:plasma membrane"/>
    <property type="evidence" value="ECO:0007669"/>
    <property type="project" value="UniProtKB-SubCell"/>
</dbReference>
<evidence type="ECO:0000256" key="1">
    <source>
        <dbReference type="ARBA" id="ARBA00004651"/>
    </source>
</evidence>
<keyword evidence="3" id="KW-1003">Cell membrane</keyword>
<dbReference type="Pfam" id="PF13303">
    <property type="entry name" value="PTS_EIIC_2"/>
    <property type="match status" value="1"/>
</dbReference>
<sequence length="81" mass="8686">MSETTQTKETVGSFTMKVLNGSATAIIVSLLPSAILSTFLTPFAGSNAIVANLLHIVTVFQYFFAVMCGFSIAKQFNLGYN</sequence>
<evidence type="ECO:0000256" key="4">
    <source>
        <dbReference type="ARBA" id="ARBA00022597"/>
    </source>
</evidence>
<evidence type="ECO:0000313" key="10">
    <source>
        <dbReference type="EMBL" id="GMB85728.1"/>
    </source>
</evidence>
<proteinExistence type="predicted"/>
<reference evidence="10" key="1">
    <citation type="submission" date="2023-04" db="EMBL/GenBank/DDBJ databases">
        <title>Draft genome sequences of Lactobacillus delbrueckii subsp. bulgaricus ME-900 and ME-901 with improved acid tolerance.</title>
        <authorList>
            <person name="Ishida T."/>
            <person name="Yamamoto E."/>
            <person name="Koizumi A."/>
            <person name="Fujiwara S."/>
            <person name="Makino S."/>
            <person name="Kano H."/>
            <person name="Kimura K."/>
        </authorList>
    </citation>
    <scope>NUCLEOTIDE SEQUENCE</scope>
    <source>
        <strain evidence="10">ME-900</strain>
    </source>
</reference>
<comment type="caution">
    <text evidence="10">The sequence shown here is derived from an EMBL/GenBank/DDBJ whole genome shotgun (WGS) entry which is preliminary data.</text>
</comment>
<organism evidence="10 11">
    <name type="scientific">Lactobacillus delbrueckii subsp. bulgaricus</name>
    <dbReference type="NCBI Taxonomy" id="1585"/>
    <lineage>
        <taxon>Bacteria</taxon>
        <taxon>Bacillati</taxon>
        <taxon>Bacillota</taxon>
        <taxon>Bacilli</taxon>
        <taxon>Lactobacillales</taxon>
        <taxon>Lactobacillaceae</taxon>
        <taxon>Lactobacillus</taxon>
    </lineage>
</organism>
<name>A0AAV5PCW6_LACDE</name>
<keyword evidence="4" id="KW-0762">Sugar transport</keyword>
<evidence type="ECO:0000256" key="5">
    <source>
        <dbReference type="ARBA" id="ARBA00022692"/>
    </source>
</evidence>
<keyword evidence="2" id="KW-0813">Transport</keyword>
<keyword evidence="6 8" id="KW-1133">Transmembrane helix</keyword>
<dbReference type="InterPro" id="IPR003352">
    <property type="entry name" value="PTS_EIIC"/>
</dbReference>
<feature type="domain" description="Phosphotransferase system EIIC" evidence="9">
    <location>
        <begin position="16"/>
        <end position="78"/>
    </location>
</feature>
<evidence type="ECO:0000256" key="8">
    <source>
        <dbReference type="SAM" id="Phobius"/>
    </source>
</evidence>
<dbReference type="GO" id="GO:0009401">
    <property type="term" value="P:phosphoenolpyruvate-dependent sugar phosphotransferase system"/>
    <property type="evidence" value="ECO:0007669"/>
    <property type="project" value="InterPro"/>
</dbReference>
<comment type="subcellular location">
    <subcellularLocation>
        <location evidence="1">Cell membrane</location>
        <topology evidence="1">Multi-pass membrane protein</topology>
    </subcellularLocation>
</comment>
<dbReference type="GO" id="GO:0008982">
    <property type="term" value="F:protein-N(PI)-phosphohistidine-sugar phosphotransferase activity"/>
    <property type="evidence" value="ECO:0007669"/>
    <property type="project" value="InterPro"/>
</dbReference>
<evidence type="ECO:0000256" key="3">
    <source>
        <dbReference type="ARBA" id="ARBA00022475"/>
    </source>
</evidence>
<keyword evidence="5 8" id="KW-0812">Transmembrane</keyword>
<evidence type="ECO:0000256" key="2">
    <source>
        <dbReference type="ARBA" id="ARBA00022448"/>
    </source>
</evidence>
<keyword evidence="7 8" id="KW-0472">Membrane</keyword>
<dbReference type="Proteomes" id="UP001165243">
    <property type="component" value="Unassembled WGS sequence"/>
</dbReference>
<evidence type="ECO:0000313" key="11">
    <source>
        <dbReference type="Proteomes" id="UP001165243"/>
    </source>
</evidence>
<accession>A0AAV5PCW6</accession>
<dbReference type="EMBL" id="BSWK01000001">
    <property type="protein sequence ID" value="GMB85728.1"/>
    <property type="molecule type" value="Genomic_DNA"/>
</dbReference>
<evidence type="ECO:0000259" key="9">
    <source>
        <dbReference type="Pfam" id="PF13303"/>
    </source>
</evidence>
<feature type="transmembrane region" description="Helical" evidence="8">
    <location>
        <begin position="21"/>
        <end position="43"/>
    </location>
</feature>
<evidence type="ECO:0000256" key="6">
    <source>
        <dbReference type="ARBA" id="ARBA00022989"/>
    </source>
</evidence>
<evidence type="ECO:0000256" key="7">
    <source>
        <dbReference type="ARBA" id="ARBA00023136"/>
    </source>
</evidence>